<feature type="region of interest" description="Disordered" evidence="1">
    <location>
        <begin position="51"/>
        <end position="72"/>
    </location>
</feature>
<feature type="region of interest" description="Disordered" evidence="1">
    <location>
        <begin position="150"/>
        <end position="176"/>
    </location>
</feature>
<gene>
    <name evidence="2" type="ORF">CSIM01_05741</name>
</gene>
<dbReference type="Proteomes" id="UP000070328">
    <property type="component" value="Unassembled WGS sequence"/>
</dbReference>
<organism evidence="2 3">
    <name type="scientific">Colletotrichum simmondsii</name>
    <dbReference type="NCBI Taxonomy" id="703756"/>
    <lineage>
        <taxon>Eukaryota</taxon>
        <taxon>Fungi</taxon>
        <taxon>Dikarya</taxon>
        <taxon>Ascomycota</taxon>
        <taxon>Pezizomycotina</taxon>
        <taxon>Sordariomycetes</taxon>
        <taxon>Hypocreomycetidae</taxon>
        <taxon>Glomerellales</taxon>
        <taxon>Glomerellaceae</taxon>
        <taxon>Colletotrichum</taxon>
        <taxon>Colletotrichum acutatum species complex</taxon>
    </lineage>
</organism>
<reference evidence="2 3" key="1">
    <citation type="submission" date="2014-02" db="EMBL/GenBank/DDBJ databases">
        <title>The genome sequence of Colletotrichum simmondsii CBS122122.</title>
        <authorList>
            <person name="Baroncelli R."/>
            <person name="Thon M.R."/>
        </authorList>
    </citation>
    <scope>NUCLEOTIDE SEQUENCE [LARGE SCALE GENOMIC DNA]</scope>
    <source>
        <strain evidence="2 3">CBS122122</strain>
    </source>
</reference>
<name>A0A135S8T1_9PEZI</name>
<dbReference type="EMBL" id="JFBX01000640">
    <property type="protein sequence ID" value="KXH32319.1"/>
    <property type="molecule type" value="Genomic_DNA"/>
</dbReference>
<evidence type="ECO:0000256" key="1">
    <source>
        <dbReference type="SAM" id="MobiDB-lite"/>
    </source>
</evidence>
<proteinExistence type="predicted"/>
<evidence type="ECO:0000313" key="3">
    <source>
        <dbReference type="Proteomes" id="UP000070328"/>
    </source>
</evidence>
<accession>A0A135S8T1</accession>
<sequence length="176" mass="19105">MVFNAENRADSKVLLALNKIQVEASTEHLSEVGQGEGAGRGDYQKTETQLFSPVRPSTGPAEQASDKHQTFQNDMTTYDETETATEPTLGRPLTKLANVEIKKKSQSLFTTAPFGCDASGHTQSTTTLFRGSSVSSAILSRTMDGFLEKRHSDVDAGLAKRQPPPDGADHKHKRSL</sequence>
<protein>
    <submittedName>
        <fullName evidence="2">Uncharacterized protein</fullName>
    </submittedName>
</protein>
<dbReference type="AlphaFoldDB" id="A0A135S8T1"/>
<comment type="caution">
    <text evidence="2">The sequence shown here is derived from an EMBL/GenBank/DDBJ whole genome shotgun (WGS) entry which is preliminary data.</text>
</comment>
<keyword evidence="3" id="KW-1185">Reference proteome</keyword>
<evidence type="ECO:0000313" key="2">
    <source>
        <dbReference type="EMBL" id="KXH32319.1"/>
    </source>
</evidence>